<dbReference type="AlphaFoldDB" id="A0A151PF56"/>
<reference evidence="1 2" key="1">
    <citation type="journal article" date="2012" name="Genome Biol.">
        <title>Sequencing three crocodilian genomes to illuminate the evolution of archosaurs and amniotes.</title>
        <authorList>
            <person name="St John J.A."/>
            <person name="Braun E.L."/>
            <person name="Isberg S.R."/>
            <person name="Miles L.G."/>
            <person name="Chong A.Y."/>
            <person name="Gongora J."/>
            <person name="Dalzell P."/>
            <person name="Moran C."/>
            <person name="Bed'hom B."/>
            <person name="Abzhanov A."/>
            <person name="Burgess S.C."/>
            <person name="Cooksey A.M."/>
            <person name="Castoe T.A."/>
            <person name="Crawford N.G."/>
            <person name="Densmore L.D."/>
            <person name="Drew J.C."/>
            <person name="Edwards S.V."/>
            <person name="Faircloth B.C."/>
            <person name="Fujita M.K."/>
            <person name="Greenwold M.J."/>
            <person name="Hoffmann F.G."/>
            <person name="Howard J.M."/>
            <person name="Iguchi T."/>
            <person name="Janes D.E."/>
            <person name="Khan S.Y."/>
            <person name="Kohno S."/>
            <person name="de Koning A.J."/>
            <person name="Lance S.L."/>
            <person name="McCarthy F.M."/>
            <person name="McCormack J.E."/>
            <person name="Merchant M.E."/>
            <person name="Peterson D.G."/>
            <person name="Pollock D.D."/>
            <person name="Pourmand N."/>
            <person name="Raney B.J."/>
            <person name="Roessler K.A."/>
            <person name="Sanford J.R."/>
            <person name="Sawyer R.H."/>
            <person name="Schmidt C.J."/>
            <person name="Triplett E.W."/>
            <person name="Tuberville T.D."/>
            <person name="Venegas-Anaya M."/>
            <person name="Howard J.T."/>
            <person name="Jarvis E.D."/>
            <person name="Guillette L.J.Jr."/>
            <person name="Glenn T.C."/>
            <person name="Green R.E."/>
            <person name="Ray D.A."/>
        </authorList>
    </citation>
    <scope>NUCLEOTIDE SEQUENCE [LARGE SCALE GENOMIC DNA]</scope>
    <source>
        <strain evidence="1">KSC_2009_1</strain>
    </source>
</reference>
<evidence type="ECO:0000313" key="2">
    <source>
        <dbReference type="Proteomes" id="UP000050525"/>
    </source>
</evidence>
<accession>A0A151PF56</accession>
<comment type="caution">
    <text evidence="1">The sequence shown here is derived from an EMBL/GenBank/DDBJ whole genome shotgun (WGS) entry which is preliminary data.</text>
</comment>
<dbReference type="EMBL" id="AKHW03000422">
    <property type="protein sequence ID" value="KYO47405.1"/>
    <property type="molecule type" value="Genomic_DNA"/>
</dbReference>
<proteinExistence type="predicted"/>
<dbReference type="Proteomes" id="UP000050525">
    <property type="component" value="Unassembled WGS sequence"/>
</dbReference>
<evidence type="ECO:0000313" key="1">
    <source>
        <dbReference type="EMBL" id="KYO47405.1"/>
    </source>
</evidence>
<gene>
    <name evidence="1" type="ORF">Y1Q_0001210</name>
</gene>
<name>A0A151PF56_ALLMI</name>
<organism evidence="1 2">
    <name type="scientific">Alligator mississippiensis</name>
    <name type="common">American alligator</name>
    <dbReference type="NCBI Taxonomy" id="8496"/>
    <lineage>
        <taxon>Eukaryota</taxon>
        <taxon>Metazoa</taxon>
        <taxon>Chordata</taxon>
        <taxon>Craniata</taxon>
        <taxon>Vertebrata</taxon>
        <taxon>Euteleostomi</taxon>
        <taxon>Archelosauria</taxon>
        <taxon>Archosauria</taxon>
        <taxon>Crocodylia</taxon>
        <taxon>Alligatoridae</taxon>
        <taxon>Alligatorinae</taxon>
        <taxon>Alligator</taxon>
    </lineage>
</organism>
<sequence>MWYLIIGTRLRETQDPTEFSGEAGYVKLAICKTLGLDDISPLAFGKYHQRSSIFQHHSPGGLFQLLFPKASTLTQHRSPGLVLQRWWRQAAAALE</sequence>
<protein>
    <submittedName>
        <fullName evidence="1">Uncharacterized protein</fullName>
    </submittedName>
</protein>
<keyword evidence="2" id="KW-1185">Reference proteome</keyword>